<proteinExistence type="predicted"/>
<name>A0ABR7TH00_9LACT</name>
<dbReference type="EMBL" id="WNJQ01000013">
    <property type="protein sequence ID" value="MBC9826221.1"/>
    <property type="molecule type" value="Genomic_DNA"/>
</dbReference>
<accession>A0ABR7TH00</accession>
<comment type="caution">
    <text evidence="1">The sequence shown here is derived from an EMBL/GenBank/DDBJ whole genome shotgun (WGS) entry which is preliminary data.</text>
</comment>
<dbReference type="Gene3D" id="3.30.70.1280">
    <property type="entry name" value="SP0830-like domains"/>
    <property type="match status" value="1"/>
</dbReference>
<evidence type="ECO:0000313" key="2">
    <source>
        <dbReference type="Proteomes" id="UP000638836"/>
    </source>
</evidence>
<dbReference type="Pfam" id="PF08002">
    <property type="entry name" value="DUF1697"/>
    <property type="match status" value="1"/>
</dbReference>
<sequence length="180" mass="20553">MQFIILLRGVNVGGKNRVPMSVLKQYLIDTGFTNVRSHINSGNLIVDSAEGTEQDILVKCQNILASYFAFPVDIVIISGKKYQMELAGIPTWWGEDADYKHNALFLLPSANKKEIVELLSAIDTTYEKVYIGKHAIFWSSAFKNNYSKTYYSKLAHQSFYKKVTIRNRNTTLKLLNYLED</sequence>
<dbReference type="SUPFAM" id="SSF160379">
    <property type="entry name" value="SP0830-like"/>
    <property type="match status" value="1"/>
</dbReference>
<reference evidence="1 2" key="1">
    <citation type="journal article" date="2020" name="Microorganisms">
        <title>New Insight into Antimicrobial Compounds from Food and Marine-Sourced Carnobacterium Species through Phenotype and Genome Analyses.</title>
        <authorList>
            <person name="Begrem S."/>
            <person name="Ivaniuk F."/>
            <person name="Gigout-Chevalier F."/>
            <person name="Kolypczuk L."/>
            <person name="Bonnetot S."/>
            <person name="Leroi F."/>
            <person name="Grovel O."/>
            <person name="Delbarre-Ladrat C."/>
            <person name="Passerini D."/>
        </authorList>
    </citation>
    <scope>NUCLEOTIDE SEQUENCE [LARGE SCALE GENOMIC DNA]</scope>
    <source>
        <strain evidence="1 2">MIP2551</strain>
    </source>
</reference>
<gene>
    <name evidence="1" type="ORF">GLO26_10535</name>
</gene>
<dbReference type="InterPro" id="IPR012545">
    <property type="entry name" value="DUF1697"/>
</dbReference>
<evidence type="ECO:0000313" key="1">
    <source>
        <dbReference type="EMBL" id="MBC9826221.1"/>
    </source>
</evidence>
<dbReference type="PANTHER" id="PTHR36439">
    <property type="entry name" value="BLL4334 PROTEIN"/>
    <property type="match status" value="1"/>
</dbReference>
<dbReference type="PANTHER" id="PTHR36439:SF1">
    <property type="entry name" value="DUF1697 DOMAIN-CONTAINING PROTEIN"/>
    <property type="match status" value="1"/>
</dbReference>
<organism evidence="1 2">
    <name type="scientific">Carnobacterium inhibens</name>
    <dbReference type="NCBI Taxonomy" id="147709"/>
    <lineage>
        <taxon>Bacteria</taxon>
        <taxon>Bacillati</taxon>
        <taxon>Bacillota</taxon>
        <taxon>Bacilli</taxon>
        <taxon>Lactobacillales</taxon>
        <taxon>Carnobacteriaceae</taxon>
        <taxon>Carnobacterium</taxon>
    </lineage>
</organism>
<protein>
    <submittedName>
        <fullName evidence="1">DUF1697 domain-containing protein</fullName>
    </submittedName>
</protein>
<dbReference type="RefSeq" id="WP_187949180.1">
    <property type="nucleotide sequence ID" value="NZ_JAMAYM010000007.1"/>
</dbReference>
<dbReference type="Proteomes" id="UP000638836">
    <property type="component" value="Unassembled WGS sequence"/>
</dbReference>
<keyword evidence="2" id="KW-1185">Reference proteome</keyword>
<dbReference type="PIRSF" id="PIRSF008502">
    <property type="entry name" value="UCP008502"/>
    <property type="match status" value="1"/>
</dbReference>
<dbReference type="Gene3D" id="3.30.70.1260">
    <property type="entry name" value="bacterial protein sp0830 like"/>
    <property type="match status" value="1"/>
</dbReference>